<evidence type="ECO:0000259" key="1">
    <source>
        <dbReference type="Pfam" id="PF03109"/>
    </source>
</evidence>
<dbReference type="PANTHER" id="PTHR43173:SF28">
    <property type="entry name" value="AARF DOMAIN CONTAINING KINASE 5"/>
    <property type="match status" value="1"/>
</dbReference>
<sequence length="126" mass="14595">MHMDKLKLNSNKTECLLIGTRQQLQKVDELFLEDFGKKAEDLFLKLDRNPIAAASLAQVHRAVTHDGREVAVKIQYIDLLDRYDGDLWTLKRLLQVIAWMHPSFAFAWVLDVSSEGDHRKLLTTYN</sequence>
<proteinExistence type="predicted"/>
<feature type="domain" description="ABC1 atypical kinase-like" evidence="1">
    <location>
        <begin position="24"/>
        <end position="113"/>
    </location>
</feature>
<dbReference type="InterPro" id="IPR051130">
    <property type="entry name" value="Mito_struct-func_regulator"/>
</dbReference>
<keyword evidence="2" id="KW-0808">Transferase</keyword>
<evidence type="ECO:0000313" key="3">
    <source>
        <dbReference type="Proteomes" id="UP000225706"/>
    </source>
</evidence>
<dbReference type="AlphaFoldDB" id="A0A2B4SXI9"/>
<dbReference type="Proteomes" id="UP000225706">
    <property type="component" value="Unassembled WGS sequence"/>
</dbReference>
<dbReference type="InterPro" id="IPR004147">
    <property type="entry name" value="ABC1_dom"/>
</dbReference>
<keyword evidence="2" id="KW-0418">Kinase</keyword>
<evidence type="ECO:0000313" key="2">
    <source>
        <dbReference type="EMBL" id="PFX33278.1"/>
    </source>
</evidence>
<gene>
    <name evidence="2" type="primary">ADCK5</name>
    <name evidence="2" type="ORF">AWC38_SpisGene1848</name>
</gene>
<dbReference type="PANTHER" id="PTHR43173">
    <property type="entry name" value="ABC1 FAMILY PROTEIN"/>
    <property type="match status" value="1"/>
</dbReference>
<accession>A0A2B4SXI9</accession>
<organism evidence="2 3">
    <name type="scientific">Stylophora pistillata</name>
    <name type="common">Smooth cauliflower coral</name>
    <dbReference type="NCBI Taxonomy" id="50429"/>
    <lineage>
        <taxon>Eukaryota</taxon>
        <taxon>Metazoa</taxon>
        <taxon>Cnidaria</taxon>
        <taxon>Anthozoa</taxon>
        <taxon>Hexacorallia</taxon>
        <taxon>Scleractinia</taxon>
        <taxon>Astrocoeniina</taxon>
        <taxon>Pocilloporidae</taxon>
        <taxon>Stylophora</taxon>
    </lineage>
</organism>
<dbReference type="OrthoDB" id="427480at2759"/>
<reference evidence="3" key="1">
    <citation type="journal article" date="2017" name="bioRxiv">
        <title>Comparative analysis of the genomes of Stylophora pistillata and Acropora digitifera provides evidence for extensive differences between species of corals.</title>
        <authorList>
            <person name="Voolstra C.R."/>
            <person name="Li Y."/>
            <person name="Liew Y.J."/>
            <person name="Baumgarten S."/>
            <person name="Zoccola D."/>
            <person name="Flot J.-F."/>
            <person name="Tambutte S."/>
            <person name="Allemand D."/>
            <person name="Aranda M."/>
        </authorList>
    </citation>
    <scope>NUCLEOTIDE SEQUENCE [LARGE SCALE GENOMIC DNA]</scope>
</reference>
<protein>
    <submittedName>
        <fullName evidence="2">Putative aarF domain-containing protein kinase 5</fullName>
    </submittedName>
</protein>
<dbReference type="GO" id="GO:0016301">
    <property type="term" value="F:kinase activity"/>
    <property type="evidence" value="ECO:0007669"/>
    <property type="project" value="UniProtKB-KW"/>
</dbReference>
<keyword evidence="3" id="KW-1185">Reference proteome</keyword>
<dbReference type="STRING" id="50429.A0A2B4SXI9"/>
<name>A0A2B4SXI9_STYPI</name>
<dbReference type="EMBL" id="LSMT01000013">
    <property type="protein sequence ID" value="PFX33278.1"/>
    <property type="molecule type" value="Genomic_DNA"/>
</dbReference>
<dbReference type="Pfam" id="PF03109">
    <property type="entry name" value="ABC1"/>
    <property type="match status" value="1"/>
</dbReference>
<comment type="caution">
    <text evidence="2">The sequence shown here is derived from an EMBL/GenBank/DDBJ whole genome shotgun (WGS) entry which is preliminary data.</text>
</comment>